<reference evidence="4" key="1">
    <citation type="submission" date="2016-05" db="EMBL/GenBank/DDBJ databases">
        <title>Comparative genomics of biotechnologically important yeasts.</title>
        <authorList>
            <consortium name="DOE Joint Genome Institute"/>
            <person name="Riley R."/>
            <person name="Haridas S."/>
            <person name="Wolfe K.H."/>
            <person name="Lopes M.R."/>
            <person name="Hittinger C.T."/>
            <person name="Goker M."/>
            <person name="Salamov A."/>
            <person name="Wisecaver J."/>
            <person name="Long T.M."/>
            <person name="Aerts A.L."/>
            <person name="Barry K."/>
            <person name="Choi C."/>
            <person name="Clum A."/>
            <person name="Coughlan A.Y."/>
            <person name="Deshpande S."/>
            <person name="Douglass A.P."/>
            <person name="Hanson S.J."/>
            <person name="Klenk H.-P."/>
            <person name="Labutti K."/>
            <person name="Lapidus A."/>
            <person name="Lindquist E."/>
            <person name="Lipzen A."/>
            <person name="Meier-Kolthoff J.P."/>
            <person name="Ohm R.A."/>
            <person name="Otillar R.P."/>
            <person name="Pangilinan J."/>
            <person name="Peng Y."/>
            <person name="Rokas A."/>
            <person name="Rosa C.A."/>
            <person name="Scheuner C."/>
            <person name="Sibirny A.A."/>
            <person name="Slot J.C."/>
            <person name="Stielow J.B."/>
            <person name="Sun H."/>
            <person name="Kurtzman C.P."/>
            <person name="Blackwell M."/>
            <person name="Grigoriev I.V."/>
            <person name="Jeffries T.W."/>
        </authorList>
    </citation>
    <scope>NUCLEOTIDE SEQUENCE [LARGE SCALE GENOMIC DNA]</scope>
    <source>
        <strain evidence="4">NRRL Y-1933</strain>
    </source>
</reference>
<keyword evidence="2" id="KW-0472">Membrane</keyword>
<evidence type="ECO:0000313" key="4">
    <source>
        <dbReference type="Proteomes" id="UP000095085"/>
    </source>
</evidence>
<keyword evidence="2" id="KW-1133">Transmembrane helix</keyword>
<feature type="transmembrane region" description="Helical" evidence="2">
    <location>
        <begin position="173"/>
        <end position="194"/>
    </location>
</feature>
<sequence length="356" mass="40745">MTITVEPQIIWNTEKISLILREGMFDFATGAVIREDIQVSQMISKAFGSNGNHFNLAFPSKFDDMAQHFIRRFLYTLFYFPSVSLDTYNIDTLIRPFHLTRVSNFGILVLTAISMVSFVSLETFQTFKYILCFHTVNTGVFIVSAISCLSFLLMKLVLVSFIDIKFPNTKYHIMVFLSLSELFLFFCVYIKYLLKFKERLRSLKEDFAIKQIMKRFTPSPENISNSSSIYPPSTTKTNEKNHDADIPNEENVFTIDSAVSLDPMRKDSAEADRLFSNLTIRRFPKTASVIMQQTKESTFPMENHTAPPFVMSKSDSDQVAKTQGVNPYSTPTSFIPPVLQNQNQKAASIFTEEDIQ</sequence>
<name>A0A1E4RKL5_9ASCO</name>
<feature type="compositionally biased region" description="Low complexity" evidence="1">
    <location>
        <begin position="220"/>
        <end position="233"/>
    </location>
</feature>
<dbReference type="EMBL" id="KV454540">
    <property type="protein sequence ID" value="ODV67793.1"/>
    <property type="molecule type" value="Genomic_DNA"/>
</dbReference>
<keyword evidence="4" id="KW-1185">Reference proteome</keyword>
<feature type="region of interest" description="Disordered" evidence="1">
    <location>
        <begin position="319"/>
        <end position="339"/>
    </location>
</feature>
<proteinExistence type="predicted"/>
<organism evidence="3 4">
    <name type="scientific">Hyphopichia burtonii NRRL Y-1933</name>
    <dbReference type="NCBI Taxonomy" id="984485"/>
    <lineage>
        <taxon>Eukaryota</taxon>
        <taxon>Fungi</taxon>
        <taxon>Dikarya</taxon>
        <taxon>Ascomycota</taxon>
        <taxon>Saccharomycotina</taxon>
        <taxon>Pichiomycetes</taxon>
        <taxon>Debaryomycetaceae</taxon>
        <taxon>Hyphopichia</taxon>
    </lineage>
</organism>
<feature type="transmembrane region" description="Helical" evidence="2">
    <location>
        <begin position="131"/>
        <end position="153"/>
    </location>
</feature>
<evidence type="ECO:0000256" key="1">
    <source>
        <dbReference type="SAM" id="MobiDB-lite"/>
    </source>
</evidence>
<dbReference type="AlphaFoldDB" id="A0A1E4RKL5"/>
<gene>
    <name evidence="3" type="ORF">HYPBUDRAFT_10963</name>
</gene>
<keyword evidence="2" id="KW-0812">Transmembrane</keyword>
<dbReference type="RefSeq" id="XP_020076860.1">
    <property type="nucleotide sequence ID" value="XM_020218714.1"/>
</dbReference>
<feature type="transmembrane region" description="Helical" evidence="2">
    <location>
        <begin position="73"/>
        <end position="90"/>
    </location>
</feature>
<protein>
    <submittedName>
        <fullName evidence="3">Uncharacterized protein</fullName>
    </submittedName>
</protein>
<dbReference type="GeneID" id="30993264"/>
<accession>A0A1E4RKL5</accession>
<evidence type="ECO:0000256" key="2">
    <source>
        <dbReference type="SAM" id="Phobius"/>
    </source>
</evidence>
<feature type="transmembrane region" description="Helical" evidence="2">
    <location>
        <begin position="102"/>
        <end position="119"/>
    </location>
</feature>
<dbReference type="Proteomes" id="UP000095085">
    <property type="component" value="Unassembled WGS sequence"/>
</dbReference>
<feature type="region of interest" description="Disordered" evidence="1">
    <location>
        <begin position="220"/>
        <end position="245"/>
    </location>
</feature>
<evidence type="ECO:0000313" key="3">
    <source>
        <dbReference type="EMBL" id="ODV67793.1"/>
    </source>
</evidence>